<name>A0ABS8EBL9_9ACTN</name>
<dbReference type="RefSeq" id="WP_229338785.1">
    <property type="nucleotide sequence ID" value="NZ_JAINUL010000001.1"/>
</dbReference>
<feature type="region of interest" description="Disordered" evidence="1">
    <location>
        <begin position="102"/>
        <end position="125"/>
    </location>
</feature>
<gene>
    <name evidence="2" type="ORF">K7B10_23190</name>
</gene>
<accession>A0ABS8EBL9</accession>
<dbReference type="EMBL" id="JAINUL010000001">
    <property type="protein sequence ID" value="MCC0097634.1"/>
    <property type="molecule type" value="Genomic_DNA"/>
</dbReference>
<evidence type="ECO:0000313" key="2">
    <source>
        <dbReference type="EMBL" id="MCC0097634.1"/>
    </source>
</evidence>
<evidence type="ECO:0000256" key="1">
    <source>
        <dbReference type="SAM" id="MobiDB-lite"/>
    </source>
</evidence>
<protein>
    <submittedName>
        <fullName evidence="2">Uncharacterized protein</fullName>
    </submittedName>
</protein>
<keyword evidence="3" id="KW-1185">Reference proteome</keyword>
<dbReference type="Proteomes" id="UP001520654">
    <property type="component" value="Unassembled WGS sequence"/>
</dbReference>
<reference evidence="2 3" key="1">
    <citation type="submission" date="2021-08" db="EMBL/GenBank/DDBJ databases">
        <title>Genomic Architecture of Streptomyces flavotricini NGL1 and Streptomyces erythrochromogenes HMS4 With Differential Plant Beneficial attributes and laccase production capabilities.</title>
        <authorList>
            <person name="Salwan R."/>
            <person name="Kaur R."/>
            <person name="Sharma V."/>
        </authorList>
    </citation>
    <scope>NUCLEOTIDE SEQUENCE [LARGE SCALE GENOMIC DNA]</scope>
    <source>
        <strain evidence="2 3">NGL1</strain>
    </source>
</reference>
<evidence type="ECO:0000313" key="3">
    <source>
        <dbReference type="Proteomes" id="UP001520654"/>
    </source>
</evidence>
<proteinExistence type="predicted"/>
<comment type="caution">
    <text evidence="2">The sequence shown here is derived from an EMBL/GenBank/DDBJ whole genome shotgun (WGS) entry which is preliminary data.</text>
</comment>
<sequence length="125" mass="13553">MAFIATCAANPGTPLAPSPVVDVGWHSAVLHTRLYRELCTRLGGFVDHYPEPPKDPSGFRSDVIEFTLDTMRATGYEPDLELWAGPVESTITVAAQTWHSPACGPIQPMPTPQCLSEPDVKPRPA</sequence>
<organism evidence="2 3">
    <name type="scientific">Streptomyces flavotricini</name>
    <dbReference type="NCBI Taxonomy" id="66888"/>
    <lineage>
        <taxon>Bacteria</taxon>
        <taxon>Bacillati</taxon>
        <taxon>Actinomycetota</taxon>
        <taxon>Actinomycetes</taxon>
        <taxon>Kitasatosporales</taxon>
        <taxon>Streptomycetaceae</taxon>
        <taxon>Streptomyces</taxon>
    </lineage>
</organism>